<dbReference type="AlphaFoldDB" id="A0A1Q8CXP2"/>
<comment type="caution">
    <text evidence="9">The sequence shown here is derived from an EMBL/GenBank/DDBJ whole genome shotgun (WGS) entry which is preliminary data.</text>
</comment>
<evidence type="ECO:0000256" key="3">
    <source>
        <dbReference type="ARBA" id="ARBA00022692"/>
    </source>
</evidence>
<comment type="subcellular location">
    <subcellularLocation>
        <location evidence="1">Cell membrane</location>
        <topology evidence="1">Multi-pass membrane protein</topology>
    </subcellularLocation>
</comment>
<dbReference type="PANTHER" id="PTHR30572">
    <property type="entry name" value="MEMBRANE COMPONENT OF TRANSPORTER-RELATED"/>
    <property type="match status" value="1"/>
</dbReference>
<feature type="transmembrane region" description="Helical" evidence="7">
    <location>
        <begin position="397"/>
        <end position="417"/>
    </location>
</feature>
<feature type="transmembrane region" description="Helical" evidence="7">
    <location>
        <begin position="699"/>
        <end position="722"/>
    </location>
</feature>
<organism evidence="9 10">
    <name type="scientific">Actinophytocola xanthii</name>
    <dbReference type="NCBI Taxonomy" id="1912961"/>
    <lineage>
        <taxon>Bacteria</taxon>
        <taxon>Bacillati</taxon>
        <taxon>Actinomycetota</taxon>
        <taxon>Actinomycetes</taxon>
        <taxon>Pseudonocardiales</taxon>
        <taxon>Pseudonocardiaceae</taxon>
    </lineage>
</organism>
<feature type="transmembrane region" description="Helical" evidence="7">
    <location>
        <begin position="788"/>
        <end position="809"/>
    </location>
</feature>
<dbReference type="PANTHER" id="PTHR30572:SF4">
    <property type="entry name" value="ABC TRANSPORTER PERMEASE YTRF"/>
    <property type="match status" value="1"/>
</dbReference>
<keyword evidence="2" id="KW-1003">Cell membrane</keyword>
<feature type="domain" description="ABC3 transporter permease C-terminal" evidence="8">
    <location>
        <begin position="259"/>
        <end position="377"/>
    </location>
</feature>
<evidence type="ECO:0000256" key="6">
    <source>
        <dbReference type="ARBA" id="ARBA00038076"/>
    </source>
</evidence>
<dbReference type="OrthoDB" id="3223244at2"/>
<keyword evidence="5 7" id="KW-0472">Membrane</keyword>
<reference evidence="9 10" key="1">
    <citation type="submission" date="2016-12" db="EMBL/GenBank/DDBJ databases">
        <title>The draft genome sequence of Actinophytocola sp. 11-183.</title>
        <authorList>
            <person name="Wang W."/>
            <person name="Yuan L."/>
        </authorList>
    </citation>
    <scope>NUCLEOTIDE SEQUENCE [LARGE SCALE GENOMIC DNA]</scope>
    <source>
        <strain evidence="9 10">11-183</strain>
    </source>
</reference>
<dbReference type="Pfam" id="PF02687">
    <property type="entry name" value="FtsX"/>
    <property type="match status" value="2"/>
</dbReference>
<dbReference type="GO" id="GO:0005886">
    <property type="term" value="C:plasma membrane"/>
    <property type="evidence" value="ECO:0007669"/>
    <property type="project" value="UniProtKB-SubCell"/>
</dbReference>
<gene>
    <name evidence="9" type="ORF">BU204_01740</name>
</gene>
<evidence type="ECO:0000259" key="8">
    <source>
        <dbReference type="Pfam" id="PF02687"/>
    </source>
</evidence>
<feature type="transmembrane region" description="Helical" evidence="7">
    <location>
        <begin position="474"/>
        <end position="493"/>
    </location>
</feature>
<protein>
    <recommendedName>
        <fullName evidence="8">ABC3 transporter permease C-terminal domain-containing protein</fullName>
    </recommendedName>
</protein>
<evidence type="ECO:0000256" key="5">
    <source>
        <dbReference type="ARBA" id="ARBA00023136"/>
    </source>
</evidence>
<name>A0A1Q8CXP2_9PSEU</name>
<evidence type="ECO:0000256" key="1">
    <source>
        <dbReference type="ARBA" id="ARBA00004651"/>
    </source>
</evidence>
<comment type="similarity">
    <text evidence="6">Belongs to the ABC-4 integral membrane protein family.</text>
</comment>
<feature type="transmembrane region" description="Helical" evidence="7">
    <location>
        <begin position="347"/>
        <end position="368"/>
    </location>
</feature>
<dbReference type="InterPro" id="IPR003838">
    <property type="entry name" value="ABC3_permease_C"/>
</dbReference>
<keyword evidence="3 7" id="KW-0812">Transmembrane</keyword>
<dbReference type="EMBL" id="MSIE01000002">
    <property type="protein sequence ID" value="OLF19120.1"/>
    <property type="molecule type" value="Genomic_DNA"/>
</dbReference>
<evidence type="ECO:0000256" key="7">
    <source>
        <dbReference type="SAM" id="Phobius"/>
    </source>
</evidence>
<evidence type="ECO:0000256" key="2">
    <source>
        <dbReference type="ARBA" id="ARBA00022475"/>
    </source>
</evidence>
<keyword evidence="4 7" id="KW-1133">Transmembrane helix</keyword>
<evidence type="ECO:0000313" key="10">
    <source>
        <dbReference type="Proteomes" id="UP000185596"/>
    </source>
</evidence>
<feature type="transmembrane region" description="Helical" evidence="7">
    <location>
        <begin position="307"/>
        <end position="335"/>
    </location>
</feature>
<feature type="transmembrane region" description="Helical" evidence="7">
    <location>
        <begin position="423"/>
        <end position="441"/>
    </location>
</feature>
<proteinExistence type="inferred from homology"/>
<feature type="transmembrane region" description="Helical" evidence="7">
    <location>
        <begin position="750"/>
        <end position="776"/>
    </location>
</feature>
<accession>A0A1Q8CXP2</accession>
<sequence>MTALARQTLRTRWAGFLGSFLALALGVGLFATAGLILAAALRGHDIPPRWYVAPSVVVAGPDRAGVTALDPADGFDPALPPDERGFVPAGAVDALAGLEDVSAVIVEHVSYARFGAATEARPWAARALRPGGLAAGGPPTRPEHVVITAPTETRVGEEVTVVTVEGPRRFTVSGIIETPAEPALYVANDLAARLAGGRVAAIALVPAPGVDPTTLGEDVRAALDAFPMLRVLTGDDRRGAELDPEAGLYVGVTSLAGSVAGLSGFVAVYIVAGTFRFTVTQRRRELALLRAAGATPRQVRRLVRSEALLVGAAAGLVGIALSALGAPAAAGWLAGHGLAPTGFTTELVWWPLAAAYALGLAVAVAGAWSPARRAGRIRPVEAIGEATVERRGGARAVVGWVLGSACLGGTIPMARLMSGPAGAAYLLVVVMLLIVGATLLLPTLMRPVNRLVTTGRSPIAMLARASARSETRRYAASIAPVLVTVGLAGGTLAGTATISATEAAGLRDHLTAPMVVVPAGAARLPSGTADRLAGLPGVTAAVPVKATSVFDDRGDMVREHTAWFVHGAAARHVVRLPTISGSVDGLSAGAVAVSASLAEAHGWRTGGTATLWLGDGAAVTPRIAAVVEDRLGLPAVFLPWELARTHSTTPMPDAVYLALTPQAELAAIRAAVPLGALVTVESHLTTLDERFDRLNRLSLIALLGVALLYTAIAIANTQLIAVGDLTRELRVLCQVGATRRQALALARREGLTVAVTGVSLGCAVMIGTLATVHIALGRVSETVRTLVPWPPFLAVVACCIAITLAAGVLPARRALRRRESHAAGGRRASAS</sequence>
<dbReference type="Proteomes" id="UP000185596">
    <property type="component" value="Unassembled WGS sequence"/>
</dbReference>
<dbReference type="GO" id="GO:0022857">
    <property type="term" value="F:transmembrane transporter activity"/>
    <property type="evidence" value="ECO:0007669"/>
    <property type="project" value="TreeGrafter"/>
</dbReference>
<evidence type="ECO:0000313" key="9">
    <source>
        <dbReference type="EMBL" id="OLF19120.1"/>
    </source>
</evidence>
<evidence type="ECO:0000256" key="4">
    <source>
        <dbReference type="ARBA" id="ARBA00022989"/>
    </source>
</evidence>
<feature type="domain" description="ABC3 transporter permease C-terminal" evidence="8">
    <location>
        <begin position="701"/>
        <end position="816"/>
    </location>
</feature>
<dbReference type="InterPro" id="IPR050250">
    <property type="entry name" value="Macrolide_Exporter_MacB"/>
</dbReference>
<dbReference type="RefSeq" id="WP_075123722.1">
    <property type="nucleotide sequence ID" value="NZ_MSIE01000002.1"/>
</dbReference>
<feature type="transmembrane region" description="Helical" evidence="7">
    <location>
        <begin position="248"/>
        <end position="275"/>
    </location>
</feature>
<keyword evidence="10" id="KW-1185">Reference proteome</keyword>
<dbReference type="STRING" id="1912961.BU204_01740"/>